<dbReference type="EMBL" id="BPLQ01013680">
    <property type="protein sequence ID" value="GIY74011.1"/>
    <property type="molecule type" value="Genomic_DNA"/>
</dbReference>
<keyword evidence="3" id="KW-1185">Reference proteome</keyword>
<dbReference type="Proteomes" id="UP001054837">
    <property type="component" value="Unassembled WGS sequence"/>
</dbReference>
<feature type="compositionally biased region" description="Basic residues" evidence="1">
    <location>
        <begin position="24"/>
        <end position="42"/>
    </location>
</feature>
<name>A0AAV4VW57_9ARAC</name>
<gene>
    <name evidence="2" type="ORF">CDAR_100841</name>
</gene>
<evidence type="ECO:0000256" key="1">
    <source>
        <dbReference type="SAM" id="MobiDB-lite"/>
    </source>
</evidence>
<reference evidence="2 3" key="1">
    <citation type="submission" date="2021-06" db="EMBL/GenBank/DDBJ databases">
        <title>Caerostris darwini draft genome.</title>
        <authorList>
            <person name="Kono N."/>
            <person name="Arakawa K."/>
        </authorList>
    </citation>
    <scope>NUCLEOTIDE SEQUENCE [LARGE SCALE GENOMIC DNA]</scope>
</reference>
<proteinExistence type="predicted"/>
<evidence type="ECO:0000313" key="3">
    <source>
        <dbReference type="Proteomes" id="UP001054837"/>
    </source>
</evidence>
<organism evidence="2 3">
    <name type="scientific">Caerostris darwini</name>
    <dbReference type="NCBI Taxonomy" id="1538125"/>
    <lineage>
        <taxon>Eukaryota</taxon>
        <taxon>Metazoa</taxon>
        <taxon>Ecdysozoa</taxon>
        <taxon>Arthropoda</taxon>
        <taxon>Chelicerata</taxon>
        <taxon>Arachnida</taxon>
        <taxon>Araneae</taxon>
        <taxon>Araneomorphae</taxon>
        <taxon>Entelegynae</taxon>
        <taxon>Araneoidea</taxon>
        <taxon>Araneidae</taxon>
        <taxon>Caerostris</taxon>
    </lineage>
</organism>
<feature type="region of interest" description="Disordered" evidence="1">
    <location>
        <begin position="22"/>
        <end position="42"/>
    </location>
</feature>
<sequence length="127" mass="14465">MSHRHVSSDALLLCRHPLCQGPAQHRRRRSRGKGHGGIRKTKNALRSPPLCFFFHHHQRLNAFAMDAQDALRSSGSSEEREKKECSCLCPATTDQLSHHDGQFYFNSEVSFNLKTSANRLVDFCPYV</sequence>
<accession>A0AAV4VW57</accession>
<comment type="caution">
    <text evidence="2">The sequence shown here is derived from an EMBL/GenBank/DDBJ whole genome shotgun (WGS) entry which is preliminary data.</text>
</comment>
<protein>
    <submittedName>
        <fullName evidence="2">Uncharacterized protein</fullName>
    </submittedName>
</protein>
<evidence type="ECO:0000313" key="2">
    <source>
        <dbReference type="EMBL" id="GIY74011.1"/>
    </source>
</evidence>
<dbReference type="AlphaFoldDB" id="A0AAV4VW57"/>